<dbReference type="Proteomes" id="UP000199700">
    <property type="component" value="Chromosome"/>
</dbReference>
<sequence length="182" mass="19204">MTQSRRHWPLRSRRFRALIAGLALVMLVLGLSGVRSTMAGWTDSEEAWAEFAAPTIPGPTLTEPCEFDPGFLGVGAEVEIYWQLPTGYQLDDIAVEASTSGLGSVLAPLTGFNLQSNTISTGNGTYTTEVPTHLLGGLIGLGSELEIAFLVEHESGWQSEPASVASNAGLIGAIGGNCRNLT</sequence>
<reference evidence="1" key="1">
    <citation type="submission" date="2016-10" db="EMBL/GenBank/DDBJ databases">
        <authorList>
            <person name="Varghese N."/>
            <person name="Submissions S."/>
        </authorList>
    </citation>
    <scope>NUCLEOTIDE SEQUENCE [LARGE SCALE GENOMIC DNA]</scope>
    <source>
        <strain evidence="1">DSM 22082</strain>
    </source>
</reference>
<dbReference type="EMBL" id="LT629739">
    <property type="protein sequence ID" value="SDS00832.1"/>
    <property type="molecule type" value="Genomic_DNA"/>
</dbReference>
<keyword evidence="2" id="KW-1185">Reference proteome</keyword>
<evidence type="ECO:0008006" key="3">
    <source>
        <dbReference type="Google" id="ProtNLM"/>
    </source>
</evidence>
<proteinExistence type="predicted"/>
<evidence type="ECO:0000313" key="1">
    <source>
        <dbReference type="EMBL" id="SDS00832.1"/>
    </source>
</evidence>
<dbReference type="STRING" id="629680.SAMN04489751_1009"/>
<dbReference type="AlphaFoldDB" id="A0A1H1NPC7"/>
<organism evidence="1 2">
    <name type="scientific">Brevibacterium sandarakinum</name>
    <dbReference type="NCBI Taxonomy" id="629680"/>
    <lineage>
        <taxon>Bacteria</taxon>
        <taxon>Bacillati</taxon>
        <taxon>Actinomycetota</taxon>
        <taxon>Actinomycetes</taxon>
        <taxon>Micrococcales</taxon>
        <taxon>Brevibacteriaceae</taxon>
        <taxon>Brevibacterium</taxon>
    </lineage>
</organism>
<gene>
    <name evidence="1" type="ORF">SAMN04489751_1009</name>
</gene>
<evidence type="ECO:0000313" key="2">
    <source>
        <dbReference type="Proteomes" id="UP000199700"/>
    </source>
</evidence>
<accession>A0A1H1NPC7</accession>
<name>A0A1H1NPC7_BRESA</name>
<protein>
    <recommendedName>
        <fullName evidence="3">SipW-cognate class signal peptide</fullName>
    </recommendedName>
</protein>